<feature type="compositionally biased region" description="Basic residues" evidence="1">
    <location>
        <begin position="1"/>
        <end position="18"/>
    </location>
</feature>
<keyword evidence="5" id="KW-1185">Reference proteome</keyword>
<dbReference type="Proteomes" id="UP001219901">
    <property type="component" value="Chromosome"/>
</dbReference>
<feature type="transmembrane region" description="Helical" evidence="2">
    <location>
        <begin position="33"/>
        <end position="54"/>
    </location>
</feature>
<evidence type="ECO:0000313" key="6">
    <source>
        <dbReference type="Proteomes" id="UP001321249"/>
    </source>
</evidence>
<evidence type="ECO:0000256" key="2">
    <source>
        <dbReference type="SAM" id="Phobius"/>
    </source>
</evidence>
<proteinExistence type="predicted"/>
<accession>A0AAJ5ZM02</accession>
<organism evidence="4 5">
    <name type="scientific">Candidatus Lucifugimonas marina</name>
    <dbReference type="NCBI Taxonomy" id="3038979"/>
    <lineage>
        <taxon>Bacteria</taxon>
        <taxon>Bacillati</taxon>
        <taxon>Chloroflexota</taxon>
        <taxon>Dehalococcoidia</taxon>
        <taxon>SAR202 cluster</taxon>
        <taxon>Candidatus Lucifugimonadales</taxon>
        <taxon>Candidatus Lucifugimonadaceae</taxon>
        <taxon>Candidatus Lucifugimonas</taxon>
    </lineage>
</organism>
<gene>
    <name evidence="3" type="ORF">GKO46_05680</name>
    <name evidence="4" type="ORF">GKO48_13925</name>
</gene>
<reference evidence="4" key="2">
    <citation type="journal article" date="2023" name="Nat. Commun.">
        <title>Cultivation of marine bacteria of the SAR202 clade.</title>
        <authorList>
            <person name="Lim Y."/>
            <person name="Seo J.H."/>
            <person name="Giovannoni S.J."/>
            <person name="Kang I."/>
            <person name="Cho J.C."/>
        </authorList>
    </citation>
    <scope>NUCLEOTIDE SEQUENCE</scope>
    <source>
        <strain evidence="4">JH1073</strain>
    </source>
</reference>
<reference evidence="5" key="3">
    <citation type="submission" date="2023-06" db="EMBL/GenBank/DDBJ databases">
        <title>Pangenomics reveal diversification of enzyme families and niche specialization in globally abundant SAR202 bacteria.</title>
        <authorList>
            <person name="Saw J.H.W."/>
        </authorList>
    </citation>
    <scope>NUCLEOTIDE SEQUENCE [LARGE SCALE GENOMIC DNA]</scope>
    <source>
        <strain evidence="5">JH1073</strain>
    </source>
</reference>
<keyword evidence="2" id="KW-0812">Transmembrane</keyword>
<dbReference type="Proteomes" id="UP001321249">
    <property type="component" value="Unassembled WGS sequence"/>
</dbReference>
<evidence type="ECO:0000256" key="1">
    <source>
        <dbReference type="SAM" id="MobiDB-lite"/>
    </source>
</evidence>
<evidence type="ECO:0000313" key="4">
    <source>
        <dbReference type="EMBL" id="WFG40653.1"/>
    </source>
</evidence>
<dbReference type="EMBL" id="WMBE01000002">
    <property type="protein sequence ID" value="MDG0866564.1"/>
    <property type="molecule type" value="Genomic_DNA"/>
</dbReference>
<reference evidence="5 6" key="1">
    <citation type="submission" date="2019-11" db="EMBL/GenBank/DDBJ databases">
        <authorList>
            <person name="Cho J.-C."/>
        </authorList>
    </citation>
    <scope>NUCLEOTIDE SEQUENCE [LARGE SCALE GENOMIC DNA]</scope>
    <source>
        <strain evidence="4 5">JH1073</strain>
        <strain evidence="3 6">JH702</strain>
    </source>
</reference>
<evidence type="ECO:0000313" key="3">
    <source>
        <dbReference type="EMBL" id="MDG0866564.1"/>
    </source>
</evidence>
<sequence>MASSTKRQRRKERNRANVKARTNAVRNDRIKRYAMFLLVAAAVIGVLYVAAIALPDLDAGTVATHGG</sequence>
<keyword evidence="2" id="KW-1133">Transmembrane helix</keyword>
<keyword evidence="2" id="KW-0472">Membrane</keyword>
<dbReference type="RefSeq" id="WP_342824090.1">
    <property type="nucleotide sequence ID" value="NZ_CP046146.1"/>
</dbReference>
<name>A0AAJ5ZM02_9CHLR</name>
<protein>
    <submittedName>
        <fullName evidence="4">Uncharacterized protein</fullName>
    </submittedName>
</protein>
<evidence type="ECO:0000313" key="5">
    <source>
        <dbReference type="Proteomes" id="UP001219901"/>
    </source>
</evidence>
<dbReference type="AlphaFoldDB" id="A0AAJ5ZM02"/>
<dbReference type="EMBL" id="CP046147">
    <property type="protein sequence ID" value="WFG40653.1"/>
    <property type="molecule type" value="Genomic_DNA"/>
</dbReference>
<feature type="region of interest" description="Disordered" evidence="1">
    <location>
        <begin position="1"/>
        <end position="21"/>
    </location>
</feature>